<dbReference type="AlphaFoldDB" id="K3ZYE2"/>
<evidence type="ECO:0000313" key="2">
    <source>
        <dbReference type="Proteomes" id="UP000004995"/>
    </source>
</evidence>
<dbReference type="Proteomes" id="UP000004995">
    <property type="component" value="Unassembled WGS sequence"/>
</dbReference>
<name>K3ZYE2_SETIT</name>
<reference evidence="1" key="2">
    <citation type="submission" date="2018-08" db="UniProtKB">
        <authorList>
            <consortium name="EnsemblPlants"/>
        </authorList>
    </citation>
    <scope>IDENTIFICATION</scope>
    <source>
        <strain evidence="1">Yugu1</strain>
    </source>
</reference>
<dbReference type="EMBL" id="AGNK02001251">
    <property type="status" value="NOT_ANNOTATED_CDS"/>
    <property type="molecule type" value="Genomic_DNA"/>
</dbReference>
<sequence>MPYAKGGRSKHCQLVAVGVVSEHVSTWHSEEYTNHYSVFFCAINLESQIKSATTVGKSLSTSHCLLYNNTLPGQVRGEQPSSLINPISIQRFGCHLS</sequence>
<dbReference type="HOGENOM" id="CLU_2350663_0_0_1"/>
<keyword evidence="2" id="KW-1185">Reference proteome</keyword>
<protein>
    <submittedName>
        <fullName evidence="1">Uncharacterized protein</fullName>
    </submittedName>
</protein>
<reference evidence="2" key="1">
    <citation type="journal article" date="2012" name="Nat. Biotechnol.">
        <title>Reference genome sequence of the model plant Setaria.</title>
        <authorList>
            <person name="Bennetzen J.L."/>
            <person name="Schmutz J."/>
            <person name="Wang H."/>
            <person name="Percifield R."/>
            <person name="Hawkins J."/>
            <person name="Pontaroli A.C."/>
            <person name="Estep M."/>
            <person name="Feng L."/>
            <person name="Vaughn J.N."/>
            <person name="Grimwood J."/>
            <person name="Jenkins J."/>
            <person name="Barry K."/>
            <person name="Lindquist E."/>
            <person name="Hellsten U."/>
            <person name="Deshpande S."/>
            <person name="Wang X."/>
            <person name="Wu X."/>
            <person name="Mitros T."/>
            <person name="Triplett J."/>
            <person name="Yang X."/>
            <person name="Ye C.Y."/>
            <person name="Mauro-Herrera M."/>
            <person name="Wang L."/>
            <person name="Li P."/>
            <person name="Sharma M."/>
            <person name="Sharma R."/>
            <person name="Ronald P.C."/>
            <person name="Panaud O."/>
            <person name="Kellogg E.A."/>
            <person name="Brutnell T.P."/>
            <person name="Doust A.N."/>
            <person name="Tuskan G.A."/>
            <person name="Rokhsar D."/>
            <person name="Devos K.M."/>
        </authorList>
    </citation>
    <scope>NUCLEOTIDE SEQUENCE [LARGE SCALE GENOMIC DNA]</scope>
    <source>
        <strain evidence="2">cv. Yugu1</strain>
    </source>
</reference>
<dbReference type="InParanoid" id="K3ZYE2"/>
<organism evidence="1 2">
    <name type="scientific">Setaria italica</name>
    <name type="common">Foxtail millet</name>
    <name type="synonym">Panicum italicum</name>
    <dbReference type="NCBI Taxonomy" id="4555"/>
    <lineage>
        <taxon>Eukaryota</taxon>
        <taxon>Viridiplantae</taxon>
        <taxon>Streptophyta</taxon>
        <taxon>Embryophyta</taxon>
        <taxon>Tracheophyta</taxon>
        <taxon>Spermatophyta</taxon>
        <taxon>Magnoliopsida</taxon>
        <taxon>Liliopsida</taxon>
        <taxon>Poales</taxon>
        <taxon>Poaceae</taxon>
        <taxon>PACMAD clade</taxon>
        <taxon>Panicoideae</taxon>
        <taxon>Panicodae</taxon>
        <taxon>Paniceae</taxon>
        <taxon>Cenchrinae</taxon>
        <taxon>Setaria</taxon>
    </lineage>
</organism>
<evidence type="ECO:0000313" key="1">
    <source>
        <dbReference type="EnsemblPlants" id="KQL25764"/>
    </source>
</evidence>
<proteinExistence type="predicted"/>
<accession>K3ZYE2</accession>
<dbReference type="EnsemblPlants" id="KQL25764">
    <property type="protein sequence ID" value="KQL25764"/>
    <property type="gene ID" value="SETIT_031624mg"/>
</dbReference>
<dbReference type="Gramene" id="KQL25764">
    <property type="protein sequence ID" value="KQL25764"/>
    <property type="gene ID" value="SETIT_031624mg"/>
</dbReference>